<feature type="domain" description="Phosphatidic acid phosphatase type 2/haloperoxidase" evidence="2">
    <location>
        <begin position="99"/>
        <end position="213"/>
    </location>
</feature>
<dbReference type="PANTHER" id="PTHR14969">
    <property type="entry name" value="SPHINGOSINE-1-PHOSPHATE PHOSPHOHYDROLASE"/>
    <property type="match status" value="1"/>
</dbReference>
<organism evidence="3 4">
    <name type="scientific">Fictibacillus terranigra</name>
    <dbReference type="NCBI Taxonomy" id="3058424"/>
    <lineage>
        <taxon>Bacteria</taxon>
        <taxon>Bacillati</taxon>
        <taxon>Bacillota</taxon>
        <taxon>Bacilli</taxon>
        <taxon>Bacillales</taxon>
        <taxon>Fictibacillaceae</taxon>
        <taxon>Fictibacillus</taxon>
    </lineage>
</organism>
<gene>
    <name evidence="3" type="ORF">QYF49_22460</name>
</gene>
<dbReference type="InterPro" id="IPR036938">
    <property type="entry name" value="PAP2/HPO_sf"/>
</dbReference>
<dbReference type="PANTHER" id="PTHR14969:SF13">
    <property type="entry name" value="AT30094P"/>
    <property type="match status" value="1"/>
</dbReference>
<feature type="transmembrane region" description="Helical" evidence="1">
    <location>
        <begin position="138"/>
        <end position="160"/>
    </location>
</feature>
<proteinExistence type="predicted"/>
<protein>
    <submittedName>
        <fullName evidence="3">Phosphatase PAP2 family protein</fullName>
    </submittedName>
</protein>
<dbReference type="InterPro" id="IPR000326">
    <property type="entry name" value="PAP2/HPO"/>
</dbReference>
<feature type="transmembrane region" description="Helical" evidence="1">
    <location>
        <begin position="12"/>
        <end position="34"/>
    </location>
</feature>
<dbReference type="Pfam" id="PF01569">
    <property type="entry name" value="PAP2"/>
    <property type="match status" value="1"/>
</dbReference>
<feature type="transmembrane region" description="Helical" evidence="1">
    <location>
        <begin position="198"/>
        <end position="222"/>
    </location>
</feature>
<keyword evidence="1" id="KW-1133">Transmembrane helix</keyword>
<evidence type="ECO:0000256" key="1">
    <source>
        <dbReference type="SAM" id="Phobius"/>
    </source>
</evidence>
<feature type="transmembrane region" description="Helical" evidence="1">
    <location>
        <begin position="67"/>
        <end position="91"/>
    </location>
</feature>
<comment type="caution">
    <text evidence="3">The sequence shown here is derived from an EMBL/GenBank/DDBJ whole genome shotgun (WGS) entry which is preliminary data.</text>
</comment>
<dbReference type="Gene3D" id="1.20.144.10">
    <property type="entry name" value="Phosphatidic acid phosphatase type 2/haloperoxidase"/>
    <property type="match status" value="2"/>
</dbReference>
<evidence type="ECO:0000313" key="4">
    <source>
        <dbReference type="Proteomes" id="UP001168694"/>
    </source>
</evidence>
<sequence>MIQKWMKKISFPIVPAVLLLIGFILAATAIYIFASLSEELIEKEPFTFDPVIIHAVRSFSSPGLDRVMLFFTEIGSTLALGILVVAGMLWLGFKRQNLWGMVFFLLTVGGGGILNLLLKNAFQRKRPNADPLVEALGFSFPSGHAMGSMVYYGFLGYLVVRSKRKPLRKAFWTLLFAVAIIGIGISRIYLGVHYPSDIIAGYSAGMVWLLLCIAALEAVYFYKRPR</sequence>
<evidence type="ECO:0000259" key="2">
    <source>
        <dbReference type="SMART" id="SM00014"/>
    </source>
</evidence>
<name>A0ABT8ECQ4_9BACL</name>
<feature type="transmembrane region" description="Helical" evidence="1">
    <location>
        <begin position="98"/>
        <end position="118"/>
    </location>
</feature>
<keyword evidence="4" id="KW-1185">Reference proteome</keyword>
<dbReference type="SUPFAM" id="SSF48317">
    <property type="entry name" value="Acid phosphatase/Vanadium-dependent haloperoxidase"/>
    <property type="match status" value="1"/>
</dbReference>
<dbReference type="EMBL" id="JAUHLN010000006">
    <property type="protein sequence ID" value="MDN4075728.1"/>
    <property type="molecule type" value="Genomic_DNA"/>
</dbReference>
<accession>A0ABT8ECQ4</accession>
<dbReference type="SMART" id="SM00014">
    <property type="entry name" value="acidPPc"/>
    <property type="match status" value="1"/>
</dbReference>
<dbReference type="Proteomes" id="UP001168694">
    <property type="component" value="Unassembled WGS sequence"/>
</dbReference>
<keyword evidence="1" id="KW-0472">Membrane</keyword>
<dbReference type="RefSeq" id="WP_290401830.1">
    <property type="nucleotide sequence ID" value="NZ_JAUHLN010000006.1"/>
</dbReference>
<keyword evidence="1" id="KW-0812">Transmembrane</keyword>
<evidence type="ECO:0000313" key="3">
    <source>
        <dbReference type="EMBL" id="MDN4075728.1"/>
    </source>
</evidence>
<reference evidence="3" key="1">
    <citation type="submission" date="2023-06" db="EMBL/GenBank/DDBJ databases">
        <title>Draft Genome Sequences of Representative Paenibacillus Polymyxa, Bacillus cereus, Fictibacillus sp., and Brevibacillus agri Strains Isolated from Amazonian Dark Earth.</title>
        <authorList>
            <person name="Pellegrinetti T.A."/>
            <person name="Cunha I.C.M."/>
            <person name="Chaves M.G."/>
            <person name="Freitas A.S."/>
            <person name="Silva A.V.R."/>
            <person name="Tsai S.M."/>
            <person name="Mendes L.W."/>
        </authorList>
    </citation>
    <scope>NUCLEOTIDE SEQUENCE</scope>
    <source>
        <strain evidence="3">CENA-BCM004</strain>
    </source>
</reference>
<dbReference type="CDD" id="cd03392">
    <property type="entry name" value="PAP2_like_2"/>
    <property type="match status" value="1"/>
</dbReference>
<feature type="transmembrane region" description="Helical" evidence="1">
    <location>
        <begin position="172"/>
        <end position="192"/>
    </location>
</feature>